<protein>
    <submittedName>
        <fullName evidence="2">Uncharacterized protein</fullName>
    </submittedName>
</protein>
<accession>A0A4Y2D1T7</accession>
<feature type="region of interest" description="Disordered" evidence="1">
    <location>
        <begin position="38"/>
        <end position="147"/>
    </location>
</feature>
<organism evidence="2 3">
    <name type="scientific">Araneus ventricosus</name>
    <name type="common">Orbweaver spider</name>
    <name type="synonym">Epeira ventricosa</name>
    <dbReference type="NCBI Taxonomy" id="182803"/>
    <lineage>
        <taxon>Eukaryota</taxon>
        <taxon>Metazoa</taxon>
        <taxon>Ecdysozoa</taxon>
        <taxon>Arthropoda</taxon>
        <taxon>Chelicerata</taxon>
        <taxon>Arachnida</taxon>
        <taxon>Araneae</taxon>
        <taxon>Araneomorphae</taxon>
        <taxon>Entelegynae</taxon>
        <taxon>Araneoidea</taxon>
        <taxon>Araneidae</taxon>
        <taxon>Araneus</taxon>
    </lineage>
</organism>
<dbReference type="EMBL" id="BGPR01000278">
    <property type="protein sequence ID" value="GBM09944.1"/>
    <property type="molecule type" value="Genomic_DNA"/>
</dbReference>
<sequence>MLRDEGERRTFGMLWKKKKMRKRSVSVCVEGASCRVKVSGTDEPNYKQTAAPDTLPRPSHTSRRLASGSRALRANAGPPIGSGPASVGESDRDSACAHPTEGVFPNGPREKKKRFSKVEGFRKERDFEEARGPSVEGLESECSEQSF</sequence>
<dbReference type="AlphaFoldDB" id="A0A4Y2D1T7"/>
<evidence type="ECO:0000256" key="1">
    <source>
        <dbReference type="SAM" id="MobiDB-lite"/>
    </source>
</evidence>
<gene>
    <name evidence="2" type="ORF">AVEN_86825_1</name>
</gene>
<keyword evidence="3" id="KW-1185">Reference proteome</keyword>
<comment type="caution">
    <text evidence="2">The sequence shown here is derived from an EMBL/GenBank/DDBJ whole genome shotgun (WGS) entry which is preliminary data.</text>
</comment>
<feature type="compositionally biased region" description="Low complexity" evidence="1">
    <location>
        <begin position="64"/>
        <end position="77"/>
    </location>
</feature>
<feature type="compositionally biased region" description="Basic and acidic residues" evidence="1">
    <location>
        <begin position="116"/>
        <end position="131"/>
    </location>
</feature>
<evidence type="ECO:0000313" key="3">
    <source>
        <dbReference type="Proteomes" id="UP000499080"/>
    </source>
</evidence>
<reference evidence="2 3" key="1">
    <citation type="journal article" date="2019" name="Sci. Rep.">
        <title>Orb-weaving spider Araneus ventricosus genome elucidates the spidroin gene catalogue.</title>
        <authorList>
            <person name="Kono N."/>
            <person name="Nakamura H."/>
            <person name="Ohtoshi R."/>
            <person name="Moran D.A.P."/>
            <person name="Shinohara A."/>
            <person name="Yoshida Y."/>
            <person name="Fujiwara M."/>
            <person name="Mori M."/>
            <person name="Tomita M."/>
            <person name="Arakawa K."/>
        </authorList>
    </citation>
    <scope>NUCLEOTIDE SEQUENCE [LARGE SCALE GENOMIC DNA]</scope>
</reference>
<dbReference type="Proteomes" id="UP000499080">
    <property type="component" value="Unassembled WGS sequence"/>
</dbReference>
<evidence type="ECO:0000313" key="2">
    <source>
        <dbReference type="EMBL" id="GBM09944.1"/>
    </source>
</evidence>
<proteinExistence type="predicted"/>
<name>A0A4Y2D1T7_ARAVE</name>
<feature type="compositionally biased region" description="Acidic residues" evidence="1">
    <location>
        <begin position="138"/>
        <end position="147"/>
    </location>
</feature>